<dbReference type="AlphaFoldDB" id="A0A484KHM8"/>
<gene>
    <name evidence="2" type="ORF">CCAM_LOCUS5731</name>
</gene>
<dbReference type="EMBL" id="OOIL02000347">
    <property type="protein sequence ID" value="VFQ63955.1"/>
    <property type="molecule type" value="Genomic_DNA"/>
</dbReference>
<keyword evidence="3" id="KW-1185">Reference proteome</keyword>
<feature type="region of interest" description="Disordered" evidence="1">
    <location>
        <begin position="47"/>
        <end position="75"/>
    </location>
</feature>
<name>A0A484KHM8_9ASTE</name>
<evidence type="ECO:0000313" key="3">
    <source>
        <dbReference type="Proteomes" id="UP000595140"/>
    </source>
</evidence>
<proteinExistence type="predicted"/>
<accession>A0A484KHM8</accession>
<dbReference type="OrthoDB" id="1305589at2759"/>
<reference evidence="2 3" key="1">
    <citation type="submission" date="2018-04" db="EMBL/GenBank/DDBJ databases">
        <authorList>
            <person name="Vogel A."/>
        </authorList>
    </citation>
    <scope>NUCLEOTIDE SEQUENCE [LARGE SCALE GENOMIC DNA]</scope>
</reference>
<evidence type="ECO:0000313" key="2">
    <source>
        <dbReference type="EMBL" id="VFQ63955.1"/>
    </source>
</evidence>
<protein>
    <submittedName>
        <fullName evidence="2">Uncharacterized protein</fullName>
    </submittedName>
</protein>
<evidence type="ECO:0000256" key="1">
    <source>
        <dbReference type="SAM" id="MobiDB-lite"/>
    </source>
</evidence>
<sequence length="75" mass="8314">MRRRYRSNPSHVLPEGAVTLNESLTYEEEPVQILAREVKEQDSPLCQGALAKPHSGRSNLGDRGIHESSVSSTLQ</sequence>
<organism evidence="2 3">
    <name type="scientific">Cuscuta campestris</name>
    <dbReference type="NCBI Taxonomy" id="132261"/>
    <lineage>
        <taxon>Eukaryota</taxon>
        <taxon>Viridiplantae</taxon>
        <taxon>Streptophyta</taxon>
        <taxon>Embryophyta</taxon>
        <taxon>Tracheophyta</taxon>
        <taxon>Spermatophyta</taxon>
        <taxon>Magnoliopsida</taxon>
        <taxon>eudicotyledons</taxon>
        <taxon>Gunneridae</taxon>
        <taxon>Pentapetalae</taxon>
        <taxon>asterids</taxon>
        <taxon>lamiids</taxon>
        <taxon>Solanales</taxon>
        <taxon>Convolvulaceae</taxon>
        <taxon>Cuscuteae</taxon>
        <taxon>Cuscuta</taxon>
        <taxon>Cuscuta subgen. Grammica</taxon>
        <taxon>Cuscuta sect. Cleistogrammica</taxon>
    </lineage>
</organism>
<dbReference type="Proteomes" id="UP000595140">
    <property type="component" value="Unassembled WGS sequence"/>
</dbReference>